<organism evidence="2 3">
    <name type="scientific">Sandarakinorhabdus glacialis</name>
    <dbReference type="NCBI Taxonomy" id="1614636"/>
    <lineage>
        <taxon>Bacteria</taxon>
        <taxon>Pseudomonadati</taxon>
        <taxon>Pseudomonadota</taxon>
        <taxon>Alphaproteobacteria</taxon>
        <taxon>Sphingomonadales</taxon>
        <taxon>Sphingosinicellaceae</taxon>
        <taxon>Sandarakinorhabdus</taxon>
    </lineage>
</organism>
<evidence type="ECO:0000256" key="1">
    <source>
        <dbReference type="SAM" id="Phobius"/>
    </source>
</evidence>
<gene>
    <name evidence="2" type="ORF">GCM10011529_01010</name>
</gene>
<keyword evidence="3" id="KW-1185">Reference proteome</keyword>
<protein>
    <submittedName>
        <fullName evidence="2">Uncharacterized protein</fullName>
    </submittedName>
</protein>
<evidence type="ECO:0000313" key="2">
    <source>
        <dbReference type="EMBL" id="GGD98730.1"/>
    </source>
</evidence>
<feature type="transmembrane region" description="Helical" evidence="1">
    <location>
        <begin position="69"/>
        <end position="91"/>
    </location>
</feature>
<dbReference type="RefSeq" id="WP_188760961.1">
    <property type="nucleotide sequence ID" value="NZ_BMJM01000001.1"/>
</dbReference>
<comment type="caution">
    <text evidence="2">The sequence shown here is derived from an EMBL/GenBank/DDBJ whole genome shotgun (WGS) entry which is preliminary data.</text>
</comment>
<accession>A0A916ZHK9</accession>
<reference evidence="2" key="2">
    <citation type="submission" date="2020-09" db="EMBL/GenBank/DDBJ databases">
        <authorList>
            <person name="Sun Q."/>
            <person name="Zhou Y."/>
        </authorList>
    </citation>
    <scope>NUCLEOTIDE SEQUENCE</scope>
    <source>
        <strain evidence="2">CGMCC 1.15519</strain>
    </source>
</reference>
<dbReference type="InterPro" id="IPR046130">
    <property type="entry name" value="DUF6127"/>
</dbReference>
<name>A0A916ZHK9_9SPHN</name>
<dbReference type="Pfam" id="PF19622">
    <property type="entry name" value="DUF6127"/>
    <property type="match status" value="1"/>
</dbReference>
<keyword evidence="1" id="KW-1133">Transmembrane helix</keyword>
<keyword evidence="1" id="KW-0472">Membrane</keyword>
<evidence type="ECO:0000313" key="3">
    <source>
        <dbReference type="Proteomes" id="UP000635071"/>
    </source>
</evidence>
<sequence length="101" mass="10886">MTAMLEGLVMQAEAQGATRVTLRALVEEASEVGACRALRTLGLMDDRAGPDITELRQLIQGWRDAKKSAVSAVVAWVVRTLVALLLIGVAVKTGWLERVRG</sequence>
<proteinExistence type="predicted"/>
<dbReference type="Proteomes" id="UP000635071">
    <property type="component" value="Unassembled WGS sequence"/>
</dbReference>
<keyword evidence="1" id="KW-0812">Transmembrane</keyword>
<dbReference type="AlphaFoldDB" id="A0A916ZHK9"/>
<reference evidence="2" key="1">
    <citation type="journal article" date="2014" name="Int. J. Syst. Evol. Microbiol.">
        <title>Complete genome sequence of Corynebacterium casei LMG S-19264T (=DSM 44701T), isolated from a smear-ripened cheese.</title>
        <authorList>
            <consortium name="US DOE Joint Genome Institute (JGI-PGF)"/>
            <person name="Walter F."/>
            <person name="Albersmeier A."/>
            <person name="Kalinowski J."/>
            <person name="Ruckert C."/>
        </authorList>
    </citation>
    <scope>NUCLEOTIDE SEQUENCE</scope>
    <source>
        <strain evidence="2">CGMCC 1.15519</strain>
    </source>
</reference>
<dbReference type="EMBL" id="BMJM01000001">
    <property type="protein sequence ID" value="GGD98730.1"/>
    <property type="molecule type" value="Genomic_DNA"/>
</dbReference>